<keyword evidence="8 11" id="KW-0808">Transferase</keyword>
<dbReference type="InterPro" id="IPR029479">
    <property type="entry name" value="Nitroreductase"/>
</dbReference>
<reference evidence="13 14" key="1">
    <citation type="submission" date="2022-02" db="EMBL/GenBank/DDBJ databases">
        <title>Uncovering new skin microbiome diversity through culturing and metagenomics.</title>
        <authorList>
            <person name="Conlan S."/>
            <person name="Deming C."/>
            <person name="Nisc Comparative Sequencing Program N."/>
            <person name="Segre J.A."/>
        </authorList>
    </citation>
    <scope>NUCLEOTIDE SEQUENCE [LARGE SCALE GENOMIC DNA]</scope>
    <source>
        <strain evidence="13 14">ACRQZ</strain>
    </source>
</reference>
<keyword evidence="6 11" id="KW-0169">Cobalamin biosynthesis</keyword>
<dbReference type="InterPro" id="IPR036087">
    <property type="entry name" value="Nict_dMeBzImd_PRibTrfase_sf"/>
</dbReference>
<dbReference type="PANTHER" id="PTHR43463:SF1">
    <property type="entry name" value="NICOTINATE-NUCLEOTIDE--DIMETHYLBENZIMIDAZOLE PHOSPHORIBOSYLTRANSFERASE"/>
    <property type="match status" value="1"/>
</dbReference>
<dbReference type="InterPro" id="IPR017846">
    <property type="entry name" value="Nict_dMeBzImd_PRibTrfase_bact"/>
</dbReference>
<comment type="catalytic activity">
    <reaction evidence="10 11">
        <text>5,6-dimethylbenzimidazole + nicotinate beta-D-ribonucleotide = alpha-ribazole 5'-phosphate + nicotinate + H(+)</text>
        <dbReference type="Rhea" id="RHEA:11196"/>
        <dbReference type="ChEBI" id="CHEBI:15378"/>
        <dbReference type="ChEBI" id="CHEBI:15890"/>
        <dbReference type="ChEBI" id="CHEBI:32544"/>
        <dbReference type="ChEBI" id="CHEBI:57502"/>
        <dbReference type="ChEBI" id="CHEBI:57918"/>
        <dbReference type="EC" id="2.4.2.21"/>
    </reaction>
</comment>
<dbReference type="InterPro" id="IPR000415">
    <property type="entry name" value="Nitroreductase-like"/>
</dbReference>
<evidence type="ECO:0000256" key="3">
    <source>
        <dbReference type="ARBA" id="ARBA00007110"/>
    </source>
</evidence>
<evidence type="ECO:0000256" key="6">
    <source>
        <dbReference type="ARBA" id="ARBA00022573"/>
    </source>
</evidence>
<dbReference type="HAMAP" id="MF_00230">
    <property type="entry name" value="CobT"/>
    <property type="match status" value="1"/>
</dbReference>
<comment type="function">
    <text evidence="1 11">Catalyzes the synthesis of alpha-ribazole-5'-phosphate from nicotinate mononucleotide (NAMN) and 5,6-dimethylbenzimidazole (DMB).</text>
</comment>
<gene>
    <name evidence="11 13" type="primary">cobT</name>
    <name evidence="13" type="ORF">MHL29_06455</name>
</gene>
<comment type="similarity">
    <text evidence="3 11">Belongs to the CobT family.</text>
</comment>
<dbReference type="EMBL" id="JAKRCV010000014">
    <property type="protein sequence ID" value="MCG7321536.1"/>
    <property type="molecule type" value="Genomic_DNA"/>
</dbReference>
<evidence type="ECO:0000256" key="9">
    <source>
        <dbReference type="ARBA" id="ARBA00030686"/>
    </source>
</evidence>
<keyword evidence="7 11" id="KW-0328">Glycosyltransferase</keyword>
<evidence type="ECO:0000256" key="5">
    <source>
        <dbReference type="ARBA" id="ARBA00015486"/>
    </source>
</evidence>
<dbReference type="NCBIfam" id="TIGR03160">
    <property type="entry name" value="cobT_DBIPRT"/>
    <property type="match status" value="1"/>
</dbReference>
<protein>
    <recommendedName>
        <fullName evidence="5 11">Nicotinate-nucleotide--dimethylbenzimidazole phosphoribosyltransferase</fullName>
        <shortName evidence="11">NN:DBI PRT</shortName>
        <ecNumber evidence="4 11">2.4.2.21</ecNumber>
    </recommendedName>
    <alternativeName>
        <fullName evidence="9 11">N(1)-alpha-phosphoribosyltransferase</fullName>
    </alternativeName>
</protein>
<proteinExistence type="inferred from homology"/>
<keyword evidence="14" id="KW-1185">Reference proteome</keyword>
<dbReference type="PANTHER" id="PTHR43463">
    <property type="entry name" value="NICOTINATE-NUCLEOTIDE--DIMETHYLBENZIMIDAZOLE PHOSPHORIBOSYLTRANSFERASE"/>
    <property type="match status" value="1"/>
</dbReference>
<dbReference type="InterPro" id="IPR023195">
    <property type="entry name" value="Nict_dMeBzImd_PRibTrfase_N"/>
</dbReference>
<evidence type="ECO:0000256" key="10">
    <source>
        <dbReference type="ARBA" id="ARBA00047340"/>
    </source>
</evidence>
<dbReference type="CDD" id="cd02145">
    <property type="entry name" value="BluB"/>
    <property type="match status" value="1"/>
</dbReference>
<evidence type="ECO:0000256" key="11">
    <source>
        <dbReference type="HAMAP-Rule" id="MF_00230"/>
    </source>
</evidence>
<feature type="active site" description="Proton acceptor" evidence="11">
    <location>
        <position position="544"/>
    </location>
</feature>
<accession>A0ABS9Q0Y9</accession>
<dbReference type="RefSeq" id="WP_239263276.1">
    <property type="nucleotide sequence ID" value="NZ_DAMDMH010000023.1"/>
</dbReference>
<dbReference type="Gene3D" id="3.40.109.10">
    <property type="entry name" value="NADH Oxidase"/>
    <property type="match status" value="1"/>
</dbReference>
<evidence type="ECO:0000313" key="14">
    <source>
        <dbReference type="Proteomes" id="UP001521931"/>
    </source>
</evidence>
<evidence type="ECO:0000256" key="2">
    <source>
        <dbReference type="ARBA" id="ARBA00005049"/>
    </source>
</evidence>
<evidence type="ECO:0000313" key="13">
    <source>
        <dbReference type="EMBL" id="MCG7321536.1"/>
    </source>
</evidence>
<evidence type="ECO:0000256" key="8">
    <source>
        <dbReference type="ARBA" id="ARBA00022679"/>
    </source>
</evidence>
<evidence type="ECO:0000256" key="7">
    <source>
        <dbReference type="ARBA" id="ARBA00022676"/>
    </source>
</evidence>
<sequence>MSTNAFDDARRSAVYDVIRERRDIRSTFTMDPIDDAALTRVLAAAHMAPSVGFSQPWDFVLVRDEERRRRIQRLAQRQRDRFAASLPSERQRMFDGLKIEAICQTPLNVVITCDPTRGGPHTIGRHADPRMTSFSTATAAQNFWLAARAEGLGVGWVSFFDPHELARELGLPEHLEVVAYLCVGHVSAFPPAPELQTTGWARRRPLAWAVHDENWSTRTLPGGAPVSLLDETIAAITPADAAVLARAQERQAQLTKPPGAMGLLESTGERVAAACGTWPPAPPSPVALAVFAGDHGVQAHSVSPWPQEVSVQMAANIATGGAVCNAAARQVGAEVDVIDVGLATDLPAMPGLLVRKVARGTADMTQGPAMTLEQVHEAIEVGIDVARDLVAQGNRLLLAGEVGIGNTTPAAALISVFTGRAPEEVTGRGAGLDEAGRAAKVAVVERAIRTNGATSEDPVAALAAVGGLEHAAIVGFLLAAAAQRTPVILDGVIVCSAALVAQALAPDCVDYLVAGHAGVEPGILAALSTLGLEALVDLDLRLGEGTGAALAVPHVQLAVRMLTEVATFESAGVSGKDAEAGRDVADVEAHA</sequence>
<dbReference type="EC" id="2.4.2.21" evidence="4 11"/>
<dbReference type="NCBIfam" id="NF000996">
    <property type="entry name" value="PRK00105.1"/>
    <property type="match status" value="1"/>
</dbReference>
<dbReference type="NCBIfam" id="TIGR02476">
    <property type="entry name" value="BluB"/>
    <property type="match status" value="1"/>
</dbReference>
<dbReference type="InterPro" id="IPR012825">
    <property type="entry name" value="BluB"/>
</dbReference>
<dbReference type="SUPFAM" id="SSF55469">
    <property type="entry name" value="FMN-dependent nitroreductase-like"/>
    <property type="match status" value="1"/>
</dbReference>
<dbReference type="Pfam" id="PF02277">
    <property type="entry name" value="DBI_PRT"/>
    <property type="match status" value="1"/>
</dbReference>
<dbReference type="Pfam" id="PF00881">
    <property type="entry name" value="Nitroreductase"/>
    <property type="match status" value="1"/>
</dbReference>
<evidence type="ECO:0000256" key="1">
    <source>
        <dbReference type="ARBA" id="ARBA00002197"/>
    </source>
</evidence>
<dbReference type="Gene3D" id="3.40.50.10210">
    <property type="match status" value="1"/>
</dbReference>
<evidence type="ECO:0000259" key="12">
    <source>
        <dbReference type="Pfam" id="PF00881"/>
    </source>
</evidence>
<organism evidence="13 14">
    <name type="scientific">Arsenicicoccus bolidensis</name>
    <dbReference type="NCBI Taxonomy" id="229480"/>
    <lineage>
        <taxon>Bacteria</taxon>
        <taxon>Bacillati</taxon>
        <taxon>Actinomycetota</taxon>
        <taxon>Actinomycetes</taxon>
        <taxon>Micrococcales</taxon>
        <taxon>Intrasporangiaceae</taxon>
        <taxon>Arsenicicoccus</taxon>
    </lineage>
</organism>
<dbReference type="Gene3D" id="1.10.1610.10">
    <property type="match status" value="1"/>
</dbReference>
<dbReference type="CDD" id="cd02439">
    <property type="entry name" value="DMB-PRT_CobT"/>
    <property type="match status" value="1"/>
</dbReference>
<feature type="domain" description="Nitroreductase" evidence="12">
    <location>
        <begin position="18"/>
        <end position="185"/>
    </location>
</feature>
<comment type="pathway">
    <text evidence="2 11">Nucleoside biosynthesis; alpha-ribazole biosynthesis; alpha-ribazole from 5,6-dimethylbenzimidazole: step 1/2.</text>
</comment>
<comment type="caution">
    <text evidence="13">The sequence shown here is derived from an EMBL/GenBank/DDBJ whole genome shotgun (WGS) entry which is preliminary data.</text>
</comment>
<dbReference type="SUPFAM" id="SSF52733">
    <property type="entry name" value="Nicotinate mononucleotide:5,6-dimethylbenzimidazole phosphoribosyltransferase (CobT)"/>
    <property type="match status" value="1"/>
</dbReference>
<name>A0ABS9Q0Y9_9MICO</name>
<evidence type="ECO:0000256" key="4">
    <source>
        <dbReference type="ARBA" id="ARBA00011991"/>
    </source>
</evidence>
<dbReference type="GO" id="GO:0008939">
    <property type="term" value="F:nicotinate-nucleotide-dimethylbenzimidazole phosphoribosyltransferase activity"/>
    <property type="evidence" value="ECO:0007669"/>
    <property type="project" value="UniProtKB-EC"/>
</dbReference>
<dbReference type="InterPro" id="IPR003200">
    <property type="entry name" value="Nict_dMeBzImd_PRibTrfase"/>
</dbReference>
<dbReference type="Proteomes" id="UP001521931">
    <property type="component" value="Unassembled WGS sequence"/>
</dbReference>